<evidence type="ECO:0000256" key="2">
    <source>
        <dbReference type="ARBA" id="ARBA00023002"/>
    </source>
</evidence>
<dbReference type="SUPFAM" id="SSF52283">
    <property type="entry name" value="Formate/glycerate dehydrogenase catalytic domain-like"/>
    <property type="match status" value="1"/>
</dbReference>
<dbReference type="Pfam" id="PF00389">
    <property type="entry name" value="2-Hacid_dh"/>
    <property type="match status" value="1"/>
</dbReference>
<keyword evidence="3" id="KW-0520">NAD</keyword>
<dbReference type="Pfam" id="PF02826">
    <property type="entry name" value="2-Hacid_dh_C"/>
    <property type="match status" value="1"/>
</dbReference>
<feature type="domain" description="D-isomer specific 2-hydroxyacid dehydrogenase catalytic" evidence="5">
    <location>
        <begin position="31"/>
        <end position="330"/>
    </location>
</feature>
<dbReference type="SUPFAM" id="SSF51735">
    <property type="entry name" value="NAD(P)-binding Rossmann-fold domains"/>
    <property type="match status" value="1"/>
</dbReference>
<comment type="similarity">
    <text evidence="1 4">Belongs to the D-isomer specific 2-hydroxyacid dehydrogenase family.</text>
</comment>
<dbReference type="PANTHER" id="PTHR43761:SF1">
    <property type="entry name" value="D-ISOMER SPECIFIC 2-HYDROXYACID DEHYDROGENASE CATALYTIC DOMAIN-CONTAINING PROTEIN-RELATED"/>
    <property type="match status" value="1"/>
</dbReference>
<evidence type="ECO:0000256" key="1">
    <source>
        <dbReference type="ARBA" id="ARBA00005854"/>
    </source>
</evidence>
<dbReference type="InterPro" id="IPR036291">
    <property type="entry name" value="NAD(P)-bd_dom_sf"/>
</dbReference>
<dbReference type="Gene3D" id="3.40.50.720">
    <property type="entry name" value="NAD(P)-binding Rossmann-like Domain"/>
    <property type="match status" value="2"/>
</dbReference>
<organism evidence="7 8">
    <name type="scientific">Hominibacterium faecale</name>
    <dbReference type="NCBI Taxonomy" id="2839743"/>
    <lineage>
        <taxon>Bacteria</taxon>
        <taxon>Bacillati</taxon>
        <taxon>Bacillota</taxon>
        <taxon>Clostridia</taxon>
        <taxon>Peptostreptococcales</taxon>
        <taxon>Anaerovoracaceae</taxon>
        <taxon>Hominibacterium</taxon>
    </lineage>
</organism>
<evidence type="ECO:0000256" key="3">
    <source>
        <dbReference type="ARBA" id="ARBA00023027"/>
    </source>
</evidence>
<evidence type="ECO:0000259" key="6">
    <source>
        <dbReference type="Pfam" id="PF02826"/>
    </source>
</evidence>
<dbReference type="Proteomes" id="UP001065549">
    <property type="component" value="Unassembled WGS sequence"/>
</dbReference>
<dbReference type="InterPro" id="IPR050418">
    <property type="entry name" value="D-iso_2-hydroxyacid_DH_PdxB"/>
</dbReference>
<sequence>MRKEDFRNWLCENPEIVILDENIITKDGLSWECLKEFGELTVFHNTPPELVAKRCKDADIILTSKCVISRSVMEVCPKLKYIGVLATGYNMVDLEYAKEKAITVTNVPAYSTASVAQFTISMILMLAVHAEQHAQAVKEGMWLNSKEFCFTMTPQMELENKVLGILGFGRIGRSVAKIASAMGMKVMIATSHPDAAITQENDNIEFHSQDHVLRAADILSLHCPLTKENEGFVNQAAISKMKNGVMIVNAARGRLINETDLAENLKNGKITAAALDVLSVEPAQEDNALLAAPNCFITPHMAWATREARERLIKWTYDNLAAFLQGEALNRIA</sequence>
<dbReference type="EMBL" id="JAOSHN010000003">
    <property type="protein sequence ID" value="MCU7378536.1"/>
    <property type="molecule type" value="Genomic_DNA"/>
</dbReference>
<gene>
    <name evidence="7" type="ORF">OBO34_09210</name>
</gene>
<evidence type="ECO:0000313" key="7">
    <source>
        <dbReference type="EMBL" id="MCU7378536.1"/>
    </source>
</evidence>
<evidence type="ECO:0000256" key="4">
    <source>
        <dbReference type="RuleBase" id="RU003719"/>
    </source>
</evidence>
<dbReference type="PANTHER" id="PTHR43761">
    <property type="entry name" value="D-ISOMER SPECIFIC 2-HYDROXYACID DEHYDROGENASE FAMILY PROTEIN (AFU_ORTHOLOGUE AFUA_1G13630)"/>
    <property type="match status" value="1"/>
</dbReference>
<dbReference type="RefSeq" id="WP_269478482.1">
    <property type="nucleotide sequence ID" value="NZ_JAOSHN010000003.1"/>
</dbReference>
<accession>A0A9J6QM50</accession>
<dbReference type="AlphaFoldDB" id="A0A9J6QM50"/>
<dbReference type="FunFam" id="3.40.50.720:FF:000203">
    <property type="entry name" value="D-3-phosphoglycerate dehydrogenase (SerA)"/>
    <property type="match status" value="1"/>
</dbReference>
<dbReference type="GO" id="GO:0016616">
    <property type="term" value="F:oxidoreductase activity, acting on the CH-OH group of donors, NAD or NADP as acceptor"/>
    <property type="evidence" value="ECO:0007669"/>
    <property type="project" value="InterPro"/>
</dbReference>
<comment type="caution">
    <text evidence="7">The sequence shown here is derived from an EMBL/GenBank/DDBJ whole genome shotgun (WGS) entry which is preliminary data.</text>
</comment>
<protein>
    <submittedName>
        <fullName evidence="7">D-2-hydroxyacid dehydrogenase</fullName>
    </submittedName>
</protein>
<dbReference type="InterPro" id="IPR006140">
    <property type="entry name" value="D-isomer_DH_NAD-bd"/>
</dbReference>
<dbReference type="PROSITE" id="PS00671">
    <property type="entry name" value="D_2_HYDROXYACID_DH_3"/>
    <property type="match status" value="1"/>
</dbReference>
<dbReference type="GO" id="GO:0051287">
    <property type="term" value="F:NAD binding"/>
    <property type="evidence" value="ECO:0007669"/>
    <property type="project" value="InterPro"/>
</dbReference>
<feature type="domain" description="D-isomer specific 2-hydroxyacid dehydrogenase NAD-binding" evidence="6">
    <location>
        <begin position="120"/>
        <end position="302"/>
    </location>
</feature>
<evidence type="ECO:0000313" key="8">
    <source>
        <dbReference type="Proteomes" id="UP001065549"/>
    </source>
</evidence>
<keyword evidence="8" id="KW-1185">Reference proteome</keyword>
<dbReference type="PROSITE" id="PS00065">
    <property type="entry name" value="D_2_HYDROXYACID_DH_1"/>
    <property type="match status" value="1"/>
</dbReference>
<keyword evidence="2 4" id="KW-0560">Oxidoreductase</keyword>
<reference evidence="7" key="1">
    <citation type="submission" date="2022-09" db="EMBL/GenBank/DDBJ databases">
        <title>Culturomic study of gut microbiota in children with autism spectrum disorder.</title>
        <authorList>
            <person name="Efimov B.A."/>
            <person name="Chaplin A.V."/>
            <person name="Sokolova S.R."/>
            <person name="Pikina A.P."/>
            <person name="Korzhanova M."/>
            <person name="Belova V."/>
            <person name="Korostin D."/>
        </authorList>
    </citation>
    <scope>NUCLEOTIDE SEQUENCE</scope>
    <source>
        <strain evidence="7">ASD5510</strain>
    </source>
</reference>
<dbReference type="InterPro" id="IPR006139">
    <property type="entry name" value="D-isomer_2_OHA_DH_cat_dom"/>
</dbReference>
<dbReference type="InterPro" id="IPR029753">
    <property type="entry name" value="D-isomer_DH_CS"/>
</dbReference>
<name>A0A9J6QM50_9FIRM</name>
<proteinExistence type="inferred from homology"/>
<dbReference type="PROSITE" id="PS00670">
    <property type="entry name" value="D_2_HYDROXYACID_DH_2"/>
    <property type="match status" value="1"/>
</dbReference>
<evidence type="ECO:0000259" key="5">
    <source>
        <dbReference type="Pfam" id="PF00389"/>
    </source>
</evidence>
<dbReference type="CDD" id="cd12162">
    <property type="entry name" value="2-Hacid_dh_4"/>
    <property type="match status" value="1"/>
</dbReference>
<dbReference type="InterPro" id="IPR029752">
    <property type="entry name" value="D-isomer_DH_CS1"/>
</dbReference>